<protein>
    <submittedName>
        <fullName evidence="1">Uncharacterized protein</fullName>
    </submittedName>
</protein>
<proteinExistence type="predicted"/>
<accession>A0A9W7SV77</accession>
<dbReference type="Proteomes" id="UP001138500">
    <property type="component" value="Unassembled WGS sequence"/>
</dbReference>
<reference evidence="1 2" key="1">
    <citation type="journal article" date="2018" name="IMA Fungus">
        <title>IMA Genome-F 10: Nine draft genome sequences of Claviceps purpurea s.lat., including C. arundinis, C. humidiphila, and C. cf. spartinae, pseudomolecules for the pitch canker pathogen Fusarium circinatum, draft genome of Davidsoniella eucalypti, Grosmannia galeiformis, Quambalaria eucalypti, and Teratosphaeria destructans.</title>
        <authorList>
            <person name="Wingfield B.D."/>
            <person name="Liu M."/>
            <person name="Nguyen H.D."/>
            <person name="Lane F.A."/>
            <person name="Morgan S.W."/>
            <person name="De Vos L."/>
            <person name="Wilken P.M."/>
            <person name="Duong T.A."/>
            <person name="Aylward J."/>
            <person name="Coetzee M.P."/>
            <person name="Dadej K."/>
            <person name="De Beer Z.W."/>
            <person name="Findlay W."/>
            <person name="Havenga M."/>
            <person name="Kolarik M."/>
            <person name="Menzies J.G."/>
            <person name="Naidoo K."/>
            <person name="Pochopski O."/>
            <person name="Shoukouhi P."/>
            <person name="Santana Q.C."/>
            <person name="Seifert K.A."/>
            <person name="Soal N."/>
            <person name="Steenkamp E.T."/>
            <person name="Tatham C.T."/>
            <person name="van der Nest M.A."/>
            <person name="Wingfield M.J."/>
        </authorList>
    </citation>
    <scope>NUCLEOTIDE SEQUENCE [LARGE SCALE GENOMIC DNA]</scope>
    <source>
        <strain evidence="1">CMW44962</strain>
    </source>
</reference>
<evidence type="ECO:0000313" key="1">
    <source>
        <dbReference type="EMBL" id="KAH9832825.1"/>
    </source>
</evidence>
<dbReference type="EMBL" id="RIBY02001112">
    <property type="protein sequence ID" value="KAH9832825.1"/>
    <property type="molecule type" value="Genomic_DNA"/>
</dbReference>
<name>A0A9W7SV77_9PEZI</name>
<comment type="caution">
    <text evidence="1">The sequence shown here is derived from an EMBL/GenBank/DDBJ whole genome shotgun (WGS) entry which is preliminary data.</text>
</comment>
<keyword evidence="2" id="KW-1185">Reference proteome</keyword>
<dbReference type="AlphaFoldDB" id="A0A9W7SV77"/>
<sequence>MNVDQALQAARLMKQLMGAGSSSPGGLSSLLLLLALQKRFVHPVGIGGLQQYASMASAGYRRICGICAGNGAVWAPPWAINYGGYASCPVCFGTGLST</sequence>
<evidence type="ECO:0000313" key="2">
    <source>
        <dbReference type="Proteomes" id="UP001138500"/>
    </source>
</evidence>
<gene>
    <name evidence="1" type="ORF">Tdes44962_MAKER00307</name>
</gene>
<organism evidence="1 2">
    <name type="scientific">Teratosphaeria destructans</name>
    <dbReference type="NCBI Taxonomy" id="418781"/>
    <lineage>
        <taxon>Eukaryota</taxon>
        <taxon>Fungi</taxon>
        <taxon>Dikarya</taxon>
        <taxon>Ascomycota</taxon>
        <taxon>Pezizomycotina</taxon>
        <taxon>Dothideomycetes</taxon>
        <taxon>Dothideomycetidae</taxon>
        <taxon>Mycosphaerellales</taxon>
        <taxon>Teratosphaeriaceae</taxon>
        <taxon>Teratosphaeria</taxon>
    </lineage>
</organism>
<reference evidence="1 2" key="2">
    <citation type="journal article" date="2021" name="Curr. Genet.">
        <title>Genetic response to nitrogen starvation in the aggressive Eucalyptus foliar pathogen Teratosphaeria destructans.</title>
        <authorList>
            <person name="Havenga M."/>
            <person name="Wingfield B.D."/>
            <person name="Wingfield M.J."/>
            <person name="Dreyer L.L."/>
            <person name="Roets F."/>
            <person name="Aylward J."/>
        </authorList>
    </citation>
    <scope>NUCLEOTIDE SEQUENCE [LARGE SCALE GENOMIC DNA]</scope>
    <source>
        <strain evidence="1">CMW44962</strain>
    </source>
</reference>